<reference evidence="1 2" key="1">
    <citation type="submission" date="2024-02" db="EMBL/GenBank/DDBJ databases">
        <title>Genome analysis and characterization of Microbaculum marinisediminis sp. nov., isolated from marine sediment.</title>
        <authorList>
            <person name="Du Z.-J."/>
            <person name="Ye Y.-Q."/>
            <person name="Zhang Z.-R."/>
            <person name="Yuan S.-M."/>
            <person name="Zhang X.-Y."/>
        </authorList>
    </citation>
    <scope>NUCLEOTIDE SEQUENCE [LARGE SCALE GENOMIC DNA]</scope>
    <source>
        <strain evidence="1 2">SDUM1044001</strain>
    </source>
</reference>
<organism evidence="1 2">
    <name type="scientific">Microbaculum marinum</name>
    <dbReference type="NCBI Taxonomy" id="1764581"/>
    <lineage>
        <taxon>Bacteria</taxon>
        <taxon>Pseudomonadati</taxon>
        <taxon>Pseudomonadota</taxon>
        <taxon>Alphaproteobacteria</taxon>
        <taxon>Hyphomicrobiales</taxon>
        <taxon>Tepidamorphaceae</taxon>
        <taxon>Microbaculum</taxon>
    </lineage>
</organism>
<evidence type="ECO:0000313" key="2">
    <source>
        <dbReference type="Proteomes" id="UP001378188"/>
    </source>
</evidence>
<dbReference type="Proteomes" id="UP001378188">
    <property type="component" value="Unassembled WGS sequence"/>
</dbReference>
<comment type="caution">
    <text evidence="1">The sequence shown here is derived from an EMBL/GenBank/DDBJ whole genome shotgun (WGS) entry which is preliminary data.</text>
</comment>
<dbReference type="AlphaFoldDB" id="A0AAW9RNY1"/>
<name>A0AAW9RNY1_9HYPH</name>
<evidence type="ECO:0000313" key="1">
    <source>
        <dbReference type="EMBL" id="MEJ8571104.1"/>
    </source>
</evidence>
<dbReference type="RefSeq" id="WP_340328788.1">
    <property type="nucleotide sequence ID" value="NZ_JAZHOF010000002.1"/>
</dbReference>
<keyword evidence="2" id="KW-1185">Reference proteome</keyword>
<proteinExistence type="predicted"/>
<dbReference type="EMBL" id="JAZHOF010000002">
    <property type="protein sequence ID" value="MEJ8571104.1"/>
    <property type="molecule type" value="Genomic_DNA"/>
</dbReference>
<accession>A0AAW9RNY1</accession>
<sequence length="60" mass="6601">MTAILQFLSGAFSVPETVKQPVKTAEPQADRWLDHSEDLPAARDADAWIRADLIRAGRPA</sequence>
<gene>
    <name evidence="1" type="ORF">V3328_06450</name>
</gene>
<protein>
    <submittedName>
        <fullName evidence="1">Uncharacterized protein</fullName>
    </submittedName>
</protein>